<dbReference type="Gene3D" id="2.40.40.20">
    <property type="match status" value="1"/>
</dbReference>
<dbReference type="Proteomes" id="UP001349994">
    <property type="component" value="Unassembled WGS sequence"/>
</dbReference>
<dbReference type="SUPFAM" id="SSF53706">
    <property type="entry name" value="Formate dehydrogenase/DMSO reductase, domains 1-3"/>
    <property type="match status" value="1"/>
</dbReference>
<evidence type="ECO:0000256" key="9">
    <source>
        <dbReference type="SAM" id="SignalP"/>
    </source>
</evidence>
<evidence type="ECO:0000256" key="1">
    <source>
        <dbReference type="ARBA" id="ARBA00001942"/>
    </source>
</evidence>
<organism evidence="12 13">
    <name type="scientific">Adlercreutzia wanghongyangiae</name>
    <dbReference type="NCBI Taxonomy" id="3111451"/>
    <lineage>
        <taxon>Bacteria</taxon>
        <taxon>Bacillati</taxon>
        <taxon>Actinomycetota</taxon>
        <taxon>Coriobacteriia</taxon>
        <taxon>Eggerthellales</taxon>
        <taxon>Eggerthellaceae</taxon>
        <taxon>Adlercreutzia</taxon>
    </lineage>
</organism>
<protein>
    <submittedName>
        <fullName evidence="12">Molybdopterin-dependent oxidoreductase</fullName>
    </submittedName>
</protein>
<dbReference type="PROSITE" id="PS51318">
    <property type="entry name" value="TAT"/>
    <property type="match status" value="1"/>
</dbReference>
<dbReference type="PROSITE" id="PS51257">
    <property type="entry name" value="PROKAR_LIPOPROTEIN"/>
    <property type="match status" value="1"/>
</dbReference>
<keyword evidence="13" id="KW-1185">Reference proteome</keyword>
<dbReference type="Gene3D" id="3.40.50.12440">
    <property type="match status" value="2"/>
</dbReference>
<keyword evidence="8" id="KW-0411">Iron-sulfur</keyword>
<evidence type="ECO:0000313" key="12">
    <source>
        <dbReference type="EMBL" id="MEC4176813.1"/>
    </source>
</evidence>
<reference evidence="12 13" key="1">
    <citation type="submission" date="2024-01" db="EMBL/GenBank/DDBJ databases">
        <title>novel species in genus Adlercreutzia.</title>
        <authorList>
            <person name="Liu X."/>
        </authorList>
    </citation>
    <scope>NUCLEOTIDE SEQUENCE [LARGE SCALE GENOMIC DNA]</scope>
    <source>
        <strain evidence="12 13">R7</strain>
    </source>
</reference>
<evidence type="ECO:0000256" key="7">
    <source>
        <dbReference type="ARBA" id="ARBA00023004"/>
    </source>
</evidence>
<dbReference type="Gene3D" id="3.40.50.740">
    <property type="match status" value="1"/>
</dbReference>
<feature type="domain" description="Molybdopterin oxidoreductase" evidence="10">
    <location>
        <begin position="115"/>
        <end position="602"/>
    </location>
</feature>
<keyword evidence="7" id="KW-0408">Iron</keyword>
<dbReference type="SUPFAM" id="SSF50692">
    <property type="entry name" value="ADC-like"/>
    <property type="match status" value="1"/>
</dbReference>
<keyword evidence="4" id="KW-0479">Metal-binding</keyword>
<dbReference type="Pfam" id="PF01568">
    <property type="entry name" value="Molydop_binding"/>
    <property type="match status" value="1"/>
</dbReference>
<dbReference type="InterPro" id="IPR006656">
    <property type="entry name" value="Mopterin_OxRdtase"/>
</dbReference>
<comment type="caution">
    <text evidence="12">The sequence shown here is derived from an EMBL/GenBank/DDBJ whole genome shotgun (WGS) entry which is preliminary data.</text>
</comment>
<dbReference type="InterPro" id="IPR050612">
    <property type="entry name" value="Prok_Mopterin_Oxidored"/>
</dbReference>
<dbReference type="Gene3D" id="3.40.228.10">
    <property type="entry name" value="Dimethylsulfoxide Reductase, domain 2"/>
    <property type="match status" value="1"/>
</dbReference>
<evidence type="ECO:0000256" key="8">
    <source>
        <dbReference type="ARBA" id="ARBA00023014"/>
    </source>
</evidence>
<dbReference type="InterPro" id="IPR009010">
    <property type="entry name" value="Asp_de-COase-like_dom_sf"/>
</dbReference>
<feature type="chain" id="PRO_5046394209" evidence="9">
    <location>
        <begin position="31"/>
        <end position="827"/>
    </location>
</feature>
<evidence type="ECO:0000256" key="2">
    <source>
        <dbReference type="ARBA" id="ARBA00010312"/>
    </source>
</evidence>
<comment type="similarity">
    <text evidence="2">Belongs to the prokaryotic molybdopterin-containing oxidoreductase family.</text>
</comment>
<name>A0ABU6IK12_9ACTN</name>
<dbReference type="InterPro" id="IPR006655">
    <property type="entry name" value="Mopterin_OxRdtase_prok_CS"/>
</dbReference>
<dbReference type="EMBL" id="JAYMFF010000022">
    <property type="protein sequence ID" value="MEC4176813.1"/>
    <property type="molecule type" value="Genomic_DNA"/>
</dbReference>
<evidence type="ECO:0000256" key="6">
    <source>
        <dbReference type="ARBA" id="ARBA00023002"/>
    </source>
</evidence>
<evidence type="ECO:0000256" key="5">
    <source>
        <dbReference type="ARBA" id="ARBA00022729"/>
    </source>
</evidence>
<keyword evidence="5 9" id="KW-0732">Signal</keyword>
<feature type="domain" description="Molybdopterin dinucleotide-binding" evidence="11">
    <location>
        <begin position="711"/>
        <end position="809"/>
    </location>
</feature>
<evidence type="ECO:0000313" key="13">
    <source>
        <dbReference type="Proteomes" id="UP001349994"/>
    </source>
</evidence>
<dbReference type="PANTHER" id="PTHR43742">
    <property type="entry name" value="TRIMETHYLAMINE-N-OXIDE REDUCTASE"/>
    <property type="match status" value="1"/>
</dbReference>
<dbReference type="RefSeq" id="WP_338211336.1">
    <property type="nucleotide sequence ID" value="NZ_JAYMFF010000022.1"/>
</dbReference>
<accession>A0ABU6IK12</accession>
<gene>
    <name evidence="12" type="ORF">VIN30_10180</name>
</gene>
<dbReference type="PROSITE" id="PS00932">
    <property type="entry name" value="MOLYBDOPTERIN_PROK_3"/>
    <property type="match status" value="1"/>
</dbReference>
<dbReference type="InterPro" id="IPR006311">
    <property type="entry name" value="TAT_signal"/>
</dbReference>
<sequence length="827" mass="90159">MTTSEKKLTRRSFLATTALTAGAMASAGMAGCSSVSTDEAPELSETGEAEETYAINFCRGNCGGTCPQKAIVREGKLVKCTPVAAELDRDYRISQSGVGCVKGRATPQRVYATHRVTHPMRQTGERGSDNWEQISWDEAISLIAENFQAAIDECGGSSIAFWKGFGNGNGYLNGAGSSMMCNPYIVPSTSIGFSRFIQKIGATVFEASSDFAAMYSTFITLNIPINGNEDLVNAKTILSIGLNPADTARGDWPIVEARRKGATVVTMDPVFSKSAAHSDIWVPVRPGTDGAMLLAMCNYIIDNDLVDYDYLRNGSVAPLLIKDDLSYLKLSDLGLDPVVVTEGEDPVDTEVVWDAAAQSFGSSFAVKDPELEGTFDANGISVRTVYSLVKEGIKQFTVDFAAAECDVPAEQIEEVARLYATNKPSTLAPGYGYEHYKNSWHMYKTLMLLASLTGNVGKPGASIIQFGATSSISRYAATNTEDSVVEGALPVSGITGEYLPQLLETETWNNEAHPIRCIYVLTADPLSNGLGRSELIEAFKKVKFVVTADSFMTDTARYSDLVLPVALSWETDDSSASMFTQKAVEPLGECRQDIDIFRAIAGAMDFADLYPKTNEEYLRSYLDTEENLAAGCGYDVASEQGIVGDGPQFAAGVSPETNPTGRTQFFLSYLLTRDAVDWQPREVDHYPWYEPAHEAYQDNPLRETYPLYGVSSHHHYWAHSLFKGIPWLDELRGEPTVLVHEDTAAQRGIETGDTVRVFNDHGYVVLKAIVTQGIRPDTLMLPHGPEGDDFIDGHTQALSSVVLDEMTSNNNFNDFVCEIEKYQGGAE</sequence>
<dbReference type="Pfam" id="PF00384">
    <property type="entry name" value="Molybdopterin"/>
    <property type="match status" value="1"/>
</dbReference>
<proteinExistence type="inferred from homology"/>
<keyword evidence="6" id="KW-0560">Oxidoreductase</keyword>
<dbReference type="PANTHER" id="PTHR43742:SF6">
    <property type="entry name" value="OXIDOREDUCTASE YYAE-RELATED"/>
    <property type="match status" value="1"/>
</dbReference>
<evidence type="ECO:0000259" key="10">
    <source>
        <dbReference type="Pfam" id="PF00384"/>
    </source>
</evidence>
<evidence type="ECO:0000256" key="3">
    <source>
        <dbReference type="ARBA" id="ARBA00022505"/>
    </source>
</evidence>
<keyword evidence="3" id="KW-0500">Molybdenum</keyword>
<feature type="signal peptide" evidence="9">
    <location>
        <begin position="1"/>
        <end position="30"/>
    </location>
</feature>
<comment type="cofactor">
    <cofactor evidence="1">
        <name>Mo-bis(molybdopterin guanine dinucleotide)</name>
        <dbReference type="ChEBI" id="CHEBI:60539"/>
    </cofactor>
</comment>
<dbReference type="InterPro" id="IPR006657">
    <property type="entry name" value="MoPterin_dinucl-bd_dom"/>
</dbReference>
<evidence type="ECO:0000256" key="4">
    <source>
        <dbReference type="ARBA" id="ARBA00022723"/>
    </source>
</evidence>
<evidence type="ECO:0000259" key="11">
    <source>
        <dbReference type="Pfam" id="PF01568"/>
    </source>
</evidence>